<name>A0A7S8MXF0_9MICO</name>
<evidence type="ECO:0000256" key="1">
    <source>
        <dbReference type="ARBA" id="ARBA00022649"/>
    </source>
</evidence>
<dbReference type="InterPro" id="IPR022907">
    <property type="entry name" value="VapC_family"/>
</dbReference>
<keyword evidence="1 6" id="KW-1277">Toxin-antitoxin system</keyword>
<protein>
    <recommendedName>
        <fullName evidence="6">Ribonuclease VapC</fullName>
        <shortName evidence="6">RNase VapC</shortName>
        <ecNumber evidence="6">3.1.-.-</ecNumber>
    </recommendedName>
    <alternativeName>
        <fullName evidence="6">Toxin VapC</fullName>
    </alternativeName>
</protein>
<evidence type="ECO:0000256" key="4">
    <source>
        <dbReference type="ARBA" id="ARBA00022801"/>
    </source>
</evidence>
<evidence type="ECO:0000256" key="3">
    <source>
        <dbReference type="ARBA" id="ARBA00022723"/>
    </source>
</evidence>
<feature type="binding site" evidence="6">
    <location>
        <position position="99"/>
    </location>
    <ligand>
        <name>Mg(2+)</name>
        <dbReference type="ChEBI" id="CHEBI:18420"/>
    </ligand>
</feature>
<dbReference type="PANTHER" id="PTHR38826">
    <property type="entry name" value="RIBONUCLEASE VAPC13"/>
    <property type="match status" value="1"/>
</dbReference>
<accession>A0A7S8MXF0</accession>
<keyword evidence="4 6" id="KW-0378">Hydrolase</keyword>
<dbReference type="GO" id="GO:0090729">
    <property type="term" value="F:toxin activity"/>
    <property type="evidence" value="ECO:0007669"/>
    <property type="project" value="UniProtKB-KW"/>
</dbReference>
<gene>
    <name evidence="6" type="primary">vapC</name>
    <name evidence="8" type="ORF">IT882_02530</name>
</gene>
<dbReference type="PANTHER" id="PTHR38826:SF5">
    <property type="entry name" value="RIBONUCLEASE VAPC13"/>
    <property type="match status" value="1"/>
</dbReference>
<comment type="function">
    <text evidence="6">Toxic component of a toxin-antitoxin (TA) system. An RNase.</text>
</comment>
<reference evidence="8 9" key="1">
    <citation type="submission" date="2020-11" db="EMBL/GenBank/DDBJ databases">
        <title>Amino acid is mineralized and recycled by bacteria in oceanic microbiome.</title>
        <authorList>
            <person name="Zheng L.Y."/>
        </authorList>
    </citation>
    <scope>NUCLEOTIDE SEQUENCE [LARGE SCALE GENOMIC DNA]</scope>
    <source>
        <strain evidence="8 9">A32-1</strain>
    </source>
</reference>
<proteinExistence type="inferred from homology"/>
<keyword evidence="3 6" id="KW-0479">Metal-binding</keyword>
<dbReference type="GO" id="GO:0000287">
    <property type="term" value="F:magnesium ion binding"/>
    <property type="evidence" value="ECO:0007669"/>
    <property type="project" value="UniProtKB-UniRule"/>
</dbReference>
<organism evidence="8 9">
    <name type="scientific">Microbacterium schleiferi</name>
    <dbReference type="NCBI Taxonomy" id="69362"/>
    <lineage>
        <taxon>Bacteria</taxon>
        <taxon>Bacillati</taxon>
        <taxon>Actinomycetota</taxon>
        <taxon>Actinomycetes</taxon>
        <taxon>Micrococcales</taxon>
        <taxon>Microbacteriaceae</taxon>
        <taxon>Microbacterium</taxon>
    </lineage>
</organism>
<evidence type="ECO:0000313" key="8">
    <source>
        <dbReference type="EMBL" id="QPE05014.1"/>
    </source>
</evidence>
<dbReference type="EC" id="3.1.-.-" evidence="6"/>
<dbReference type="InterPro" id="IPR002716">
    <property type="entry name" value="PIN_dom"/>
</dbReference>
<evidence type="ECO:0000256" key="6">
    <source>
        <dbReference type="HAMAP-Rule" id="MF_00265"/>
    </source>
</evidence>
<dbReference type="Pfam" id="PF01850">
    <property type="entry name" value="PIN"/>
    <property type="match status" value="1"/>
</dbReference>
<comment type="similarity">
    <text evidence="6">Belongs to the PINc/VapC protein family.</text>
</comment>
<dbReference type="GO" id="GO:0016787">
    <property type="term" value="F:hydrolase activity"/>
    <property type="evidence" value="ECO:0007669"/>
    <property type="project" value="UniProtKB-KW"/>
</dbReference>
<evidence type="ECO:0000313" key="9">
    <source>
        <dbReference type="Proteomes" id="UP000594480"/>
    </source>
</evidence>
<evidence type="ECO:0000259" key="7">
    <source>
        <dbReference type="Pfam" id="PF01850"/>
    </source>
</evidence>
<dbReference type="GO" id="GO:0004540">
    <property type="term" value="F:RNA nuclease activity"/>
    <property type="evidence" value="ECO:0007669"/>
    <property type="project" value="InterPro"/>
</dbReference>
<dbReference type="Proteomes" id="UP000594480">
    <property type="component" value="Chromosome"/>
</dbReference>
<dbReference type="EMBL" id="CP064760">
    <property type="protein sequence ID" value="QPE05014.1"/>
    <property type="molecule type" value="Genomic_DNA"/>
</dbReference>
<dbReference type="SUPFAM" id="SSF88723">
    <property type="entry name" value="PIN domain-like"/>
    <property type="match status" value="1"/>
</dbReference>
<dbReference type="KEGG" id="msf:IT882_02530"/>
<keyword evidence="2 6" id="KW-0540">Nuclease</keyword>
<keyword evidence="6" id="KW-0800">Toxin</keyword>
<feature type="domain" description="PIN" evidence="7">
    <location>
        <begin position="2"/>
        <end position="126"/>
    </location>
</feature>
<dbReference type="HAMAP" id="MF_00265">
    <property type="entry name" value="VapC_Nob1"/>
    <property type="match status" value="1"/>
</dbReference>
<dbReference type="InterPro" id="IPR052106">
    <property type="entry name" value="PINc/VapC_TA"/>
</dbReference>
<dbReference type="InterPro" id="IPR029060">
    <property type="entry name" value="PIN-like_dom_sf"/>
</dbReference>
<comment type="cofactor">
    <cofactor evidence="6">
        <name>Mg(2+)</name>
        <dbReference type="ChEBI" id="CHEBI:18420"/>
    </cofactor>
</comment>
<dbReference type="Gene3D" id="3.40.50.1010">
    <property type="entry name" value="5'-nuclease"/>
    <property type="match status" value="1"/>
</dbReference>
<sequence length="145" mass="15135">MILLDTTVLVYAVGSEHALREPCRALISAIGDGRIAATTTVEVLQEFTHVRARRRGRDDAAVLTSQFAALLSPLVTVDAVDLAAGLDLYRAHDALRATDAVLASVAMRRDGMEGLVSADGAFASVRGLTHHDPASAGFLAALGIG</sequence>
<dbReference type="AlphaFoldDB" id="A0A7S8MXF0"/>
<feature type="binding site" evidence="6">
    <location>
        <position position="5"/>
    </location>
    <ligand>
        <name>Mg(2+)</name>
        <dbReference type="ChEBI" id="CHEBI:18420"/>
    </ligand>
</feature>
<evidence type="ECO:0000256" key="5">
    <source>
        <dbReference type="ARBA" id="ARBA00022842"/>
    </source>
</evidence>
<evidence type="ECO:0000256" key="2">
    <source>
        <dbReference type="ARBA" id="ARBA00022722"/>
    </source>
</evidence>
<keyword evidence="9" id="KW-1185">Reference proteome</keyword>
<keyword evidence="5 6" id="KW-0460">Magnesium</keyword>
<dbReference type="RefSeq" id="WP_195693034.1">
    <property type="nucleotide sequence ID" value="NZ_CP064760.1"/>
</dbReference>